<evidence type="ECO:0000313" key="1">
    <source>
        <dbReference type="EMBL" id="MBB6218556.1"/>
    </source>
</evidence>
<sequence>MECREEMGSKSAEVHPIVVLVNTKMSVQRIVWFVVKNWYIWK</sequence>
<accession>A0A841KXT0</accession>
<dbReference type="AlphaFoldDB" id="A0A841KXT0"/>
<comment type="caution">
    <text evidence="1">The sequence shown here is derived from an EMBL/GenBank/DDBJ whole genome shotgun (WGS) entry which is preliminary data.</text>
</comment>
<gene>
    <name evidence="1" type="ORF">HNQ80_004730</name>
</gene>
<organism evidence="1 2">
    <name type="scientific">Anaerosolibacter carboniphilus</name>
    <dbReference type="NCBI Taxonomy" id="1417629"/>
    <lineage>
        <taxon>Bacteria</taxon>
        <taxon>Bacillati</taxon>
        <taxon>Bacillota</taxon>
        <taxon>Clostridia</taxon>
        <taxon>Peptostreptococcales</taxon>
        <taxon>Thermotaleaceae</taxon>
        <taxon>Anaerosolibacter</taxon>
    </lineage>
</organism>
<proteinExistence type="predicted"/>
<protein>
    <submittedName>
        <fullName evidence="1">Uncharacterized protein</fullName>
    </submittedName>
</protein>
<dbReference type="EMBL" id="JACHEN010000041">
    <property type="protein sequence ID" value="MBB6218556.1"/>
    <property type="molecule type" value="Genomic_DNA"/>
</dbReference>
<reference evidence="1 2" key="1">
    <citation type="submission" date="2020-08" db="EMBL/GenBank/DDBJ databases">
        <title>Genomic Encyclopedia of Type Strains, Phase IV (KMG-IV): sequencing the most valuable type-strain genomes for metagenomic binning, comparative biology and taxonomic classification.</title>
        <authorList>
            <person name="Goeker M."/>
        </authorList>
    </citation>
    <scope>NUCLEOTIDE SEQUENCE [LARGE SCALE GENOMIC DNA]</scope>
    <source>
        <strain evidence="1 2">DSM 103526</strain>
    </source>
</reference>
<keyword evidence="2" id="KW-1185">Reference proteome</keyword>
<name>A0A841KXT0_9FIRM</name>
<dbReference type="Proteomes" id="UP000579281">
    <property type="component" value="Unassembled WGS sequence"/>
</dbReference>
<evidence type="ECO:0000313" key="2">
    <source>
        <dbReference type="Proteomes" id="UP000579281"/>
    </source>
</evidence>